<organism evidence="3 4">
    <name type="scientific">Gigaspora margarita</name>
    <dbReference type="NCBI Taxonomy" id="4874"/>
    <lineage>
        <taxon>Eukaryota</taxon>
        <taxon>Fungi</taxon>
        <taxon>Fungi incertae sedis</taxon>
        <taxon>Mucoromycota</taxon>
        <taxon>Glomeromycotina</taxon>
        <taxon>Glomeromycetes</taxon>
        <taxon>Diversisporales</taxon>
        <taxon>Gigasporaceae</taxon>
        <taxon>Gigaspora</taxon>
    </lineage>
</organism>
<feature type="compositionally biased region" description="Polar residues" evidence="1">
    <location>
        <begin position="160"/>
        <end position="174"/>
    </location>
</feature>
<accession>A0ABN7UL61</accession>
<protein>
    <submittedName>
        <fullName evidence="3">29676_t:CDS:1</fullName>
    </submittedName>
</protein>
<sequence>MADNILTELWPNSNAPRHVRFGSTGGLSNSSKLNAATPSFAVLDISTLMWYIPIISQTNAPPQPLMYHCAALYNDYMFIAFGRTTTNPSNMVYIFDTIEYLWVNQTASTDPILPISYKQPTDKLNVGLGIGFVAIVLVGISFCVGIWIYNRRHKISTKSSKSKAPTFVTPSTPTTEKHSSGLFTPRALVPATPTSDVFLQPSPNTTPSSDETTPNTSDLIIPRSHTPRSKPLPILPTTSGSFMPKNSRTATPISETSSSRSNLPSSLVPATNTPSSETPDSIMPSSSTSNDYFHN</sequence>
<keyword evidence="4" id="KW-1185">Reference proteome</keyword>
<evidence type="ECO:0000313" key="3">
    <source>
        <dbReference type="EMBL" id="CAG8613890.1"/>
    </source>
</evidence>
<keyword evidence="2" id="KW-0472">Membrane</keyword>
<feature type="region of interest" description="Disordered" evidence="1">
    <location>
        <begin position="160"/>
        <end position="295"/>
    </location>
</feature>
<gene>
    <name evidence="3" type="ORF">GMARGA_LOCUS7495</name>
</gene>
<dbReference type="EMBL" id="CAJVQB010003644">
    <property type="protein sequence ID" value="CAG8613890.1"/>
    <property type="molecule type" value="Genomic_DNA"/>
</dbReference>
<feature type="compositionally biased region" description="Polar residues" evidence="1">
    <location>
        <begin position="268"/>
        <end position="295"/>
    </location>
</feature>
<proteinExistence type="predicted"/>
<dbReference type="SUPFAM" id="SSF117281">
    <property type="entry name" value="Kelch motif"/>
    <property type="match status" value="1"/>
</dbReference>
<feature type="compositionally biased region" description="Polar residues" evidence="1">
    <location>
        <begin position="192"/>
        <end position="218"/>
    </location>
</feature>
<dbReference type="Gene3D" id="2.120.10.80">
    <property type="entry name" value="Kelch-type beta propeller"/>
    <property type="match status" value="1"/>
</dbReference>
<name>A0ABN7UL61_GIGMA</name>
<comment type="caution">
    <text evidence="3">The sequence shown here is derived from an EMBL/GenBank/DDBJ whole genome shotgun (WGS) entry which is preliminary data.</text>
</comment>
<dbReference type="Proteomes" id="UP000789901">
    <property type="component" value="Unassembled WGS sequence"/>
</dbReference>
<dbReference type="InterPro" id="IPR015915">
    <property type="entry name" value="Kelch-typ_b-propeller"/>
</dbReference>
<evidence type="ECO:0000256" key="2">
    <source>
        <dbReference type="SAM" id="Phobius"/>
    </source>
</evidence>
<feature type="transmembrane region" description="Helical" evidence="2">
    <location>
        <begin position="126"/>
        <end position="149"/>
    </location>
</feature>
<reference evidence="3 4" key="1">
    <citation type="submission" date="2021-06" db="EMBL/GenBank/DDBJ databases">
        <authorList>
            <person name="Kallberg Y."/>
            <person name="Tangrot J."/>
            <person name="Rosling A."/>
        </authorList>
    </citation>
    <scope>NUCLEOTIDE SEQUENCE [LARGE SCALE GENOMIC DNA]</scope>
    <source>
        <strain evidence="3 4">120-4 pot B 10/14</strain>
    </source>
</reference>
<evidence type="ECO:0000313" key="4">
    <source>
        <dbReference type="Proteomes" id="UP000789901"/>
    </source>
</evidence>
<feature type="compositionally biased region" description="Polar residues" evidence="1">
    <location>
        <begin position="236"/>
        <end position="253"/>
    </location>
</feature>
<evidence type="ECO:0000256" key="1">
    <source>
        <dbReference type="SAM" id="MobiDB-lite"/>
    </source>
</evidence>
<feature type="compositionally biased region" description="Low complexity" evidence="1">
    <location>
        <begin position="254"/>
        <end position="266"/>
    </location>
</feature>
<keyword evidence="2" id="KW-0812">Transmembrane</keyword>
<keyword evidence="2" id="KW-1133">Transmembrane helix</keyword>